<accession>A0A7K0BY85</accession>
<dbReference type="Gene3D" id="3.90.550.10">
    <property type="entry name" value="Spore Coat Polysaccharide Biosynthesis Protein SpsA, Chain A"/>
    <property type="match status" value="1"/>
</dbReference>
<evidence type="ECO:0000313" key="3">
    <source>
        <dbReference type="Proteomes" id="UP000487268"/>
    </source>
</evidence>
<feature type="domain" description="Glycosyltransferase 2-like" evidence="1">
    <location>
        <begin position="6"/>
        <end position="108"/>
    </location>
</feature>
<dbReference type="AlphaFoldDB" id="A0A7K0BY85"/>
<dbReference type="Proteomes" id="UP000487268">
    <property type="component" value="Unassembled WGS sequence"/>
</dbReference>
<protein>
    <recommendedName>
        <fullName evidence="1">Glycosyltransferase 2-like domain-containing protein</fullName>
    </recommendedName>
</protein>
<gene>
    <name evidence="2" type="ORF">ACRB68_42260</name>
</gene>
<organism evidence="2 3">
    <name type="scientific">Actinomadura macrotermitis</name>
    <dbReference type="NCBI Taxonomy" id="2585200"/>
    <lineage>
        <taxon>Bacteria</taxon>
        <taxon>Bacillati</taxon>
        <taxon>Actinomycetota</taxon>
        <taxon>Actinomycetes</taxon>
        <taxon>Streptosporangiales</taxon>
        <taxon>Thermomonosporaceae</taxon>
        <taxon>Actinomadura</taxon>
    </lineage>
</organism>
<dbReference type="InterPro" id="IPR029044">
    <property type="entry name" value="Nucleotide-diphossugar_trans"/>
</dbReference>
<comment type="caution">
    <text evidence="2">The sequence shown here is derived from an EMBL/GenBank/DDBJ whole genome shotgun (WGS) entry which is preliminary data.</text>
</comment>
<dbReference type="SUPFAM" id="SSF53448">
    <property type="entry name" value="Nucleotide-diphospho-sugar transferases"/>
    <property type="match status" value="1"/>
</dbReference>
<sequence length="257" mass="27422">MPLISIITAVREPVPGYLGQAAASVAAQRLPPGWELEWLVQEDGDAPSARELCPGARYEANGAQLGTGTTRNFALSRARGELVAVLDYDDVLLPDGLAALIPAFDEHPGIGWAIGQADDLIDGERAPYPLMYPCGLVPAGTIGALYEETGLCQAACAGLVAPTGLVRAFGGWGALPRAQDVLLFIALSEVFDGYQEPAVTWLYRKHPGQSTHPDKTDTWQRHQDALIRQRLDAVRAGFLTSANGDRRRPLAADGGGR</sequence>
<name>A0A7K0BY85_9ACTN</name>
<proteinExistence type="predicted"/>
<evidence type="ECO:0000313" key="2">
    <source>
        <dbReference type="EMBL" id="MQY06145.1"/>
    </source>
</evidence>
<reference evidence="2 3" key="1">
    <citation type="submission" date="2019-10" db="EMBL/GenBank/DDBJ databases">
        <title>Actinomadura rubteroloni sp. nov. and Actinomadura macrotermitis sp. nov., isolated from the gut of fungus growing-termite Macrotermes natalensis.</title>
        <authorList>
            <person name="Benndorf R."/>
            <person name="Martin K."/>
            <person name="Kuefner M."/>
            <person name="De Beer W."/>
            <person name="Kaster A.-K."/>
            <person name="Vollmers J."/>
            <person name="Poulsen M."/>
            <person name="Beemelmanns C."/>
        </authorList>
    </citation>
    <scope>NUCLEOTIDE SEQUENCE [LARGE SCALE GENOMIC DNA]</scope>
    <source>
        <strain evidence="2 3">RB68</strain>
    </source>
</reference>
<dbReference type="Pfam" id="PF00535">
    <property type="entry name" value="Glycos_transf_2"/>
    <property type="match status" value="1"/>
</dbReference>
<keyword evidence="3" id="KW-1185">Reference proteome</keyword>
<evidence type="ECO:0000259" key="1">
    <source>
        <dbReference type="Pfam" id="PF00535"/>
    </source>
</evidence>
<dbReference type="InterPro" id="IPR001173">
    <property type="entry name" value="Glyco_trans_2-like"/>
</dbReference>
<dbReference type="RefSeq" id="WP_153534593.1">
    <property type="nucleotide sequence ID" value="NZ_WEGH01000002.1"/>
</dbReference>
<dbReference type="OrthoDB" id="4529776at2"/>
<dbReference type="EMBL" id="WEGH01000002">
    <property type="protein sequence ID" value="MQY06145.1"/>
    <property type="molecule type" value="Genomic_DNA"/>
</dbReference>